<dbReference type="InterPro" id="IPR007871">
    <property type="entry name" value="Methyltransferase_TRM13"/>
</dbReference>
<feature type="region of interest" description="Disordered" evidence="7">
    <location>
        <begin position="810"/>
        <end position="862"/>
    </location>
</feature>
<dbReference type="AlphaFoldDB" id="A0AA39HUA8"/>
<dbReference type="Gene3D" id="3.40.50.300">
    <property type="entry name" value="P-loop containing nucleotide triphosphate hydrolases"/>
    <property type="match status" value="2"/>
</dbReference>
<keyword evidence="11" id="KW-1185">Reference proteome</keyword>
<feature type="compositionally biased region" description="Gly residues" evidence="7">
    <location>
        <begin position="810"/>
        <end position="833"/>
    </location>
</feature>
<dbReference type="PROSITE" id="PS00039">
    <property type="entry name" value="DEAD_ATP_HELICASE"/>
    <property type="match status" value="1"/>
</dbReference>
<evidence type="ECO:0000256" key="5">
    <source>
        <dbReference type="ARBA" id="ARBA00022840"/>
    </source>
</evidence>
<dbReference type="SUPFAM" id="SSF52540">
    <property type="entry name" value="P-loop containing nucleoside triphosphate hydrolases"/>
    <property type="match status" value="1"/>
</dbReference>
<name>A0AA39HUA8_9BILA</name>
<dbReference type="GO" id="GO:0008168">
    <property type="term" value="F:methyltransferase activity"/>
    <property type="evidence" value="ECO:0007669"/>
    <property type="project" value="InterPro"/>
</dbReference>
<protein>
    <recommendedName>
        <fullName evidence="1">RNA helicase</fullName>
        <ecNumber evidence="1">3.6.4.13</ecNumber>
    </recommendedName>
</protein>
<keyword evidence="3" id="KW-0378">Hydrolase</keyword>
<dbReference type="Pfam" id="PF11722">
    <property type="entry name" value="zf-TRM13_CCCH"/>
    <property type="match status" value="1"/>
</dbReference>
<dbReference type="EC" id="3.6.4.13" evidence="1"/>
<dbReference type="GO" id="GO:0005524">
    <property type="term" value="F:ATP binding"/>
    <property type="evidence" value="ECO:0007669"/>
    <property type="project" value="UniProtKB-KW"/>
</dbReference>
<dbReference type="FunFam" id="3.40.50.300:FF:000008">
    <property type="entry name" value="ATP-dependent RNA helicase RhlB"/>
    <property type="match status" value="1"/>
</dbReference>
<dbReference type="SMART" id="SM00490">
    <property type="entry name" value="HELICc"/>
    <property type="match status" value="1"/>
</dbReference>
<dbReference type="GO" id="GO:0003724">
    <property type="term" value="F:RNA helicase activity"/>
    <property type="evidence" value="ECO:0007669"/>
    <property type="project" value="UniProtKB-EC"/>
</dbReference>
<dbReference type="GO" id="GO:0043186">
    <property type="term" value="C:P granule"/>
    <property type="evidence" value="ECO:0007669"/>
    <property type="project" value="UniProtKB-ARBA"/>
</dbReference>
<evidence type="ECO:0000256" key="4">
    <source>
        <dbReference type="ARBA" id="ARBA00022806"/>
    </source>
</evidence>
<comment type="caution">
    <text evidence="10">The sequence shown here is derived from an EMBL/GenBank/DDBJ whole genome shotgun (WGS) entry which is preliminary data.</text>
</comment>
<organism evidence="10 11">
    <name type="scientific">Steinernema hermaphroditum</name>
    <dbReference type="NCBI Taxonomy" id="289476"/>
    <lineage>
        <taxon>Eukaryota</taxon>
        <taxon>Metazoa</taxon>
        <taxon>Ecdysozoa</taxon>
        <taxon>Nematoda</taxon>
        <taxon>Chromadorea</taxon>
        <taxon>Rhabditida</taxon>
        <taxon>Tylenchina</taxon>
        <taxon>Panagrolaimomorpha</taxon>
        <taxon>Strongyloidoidea</taxon>
        <taxon>Steinernematidae</taxon>
        <taxon>Steinernema</taxon>
    </lineage>
</organism>
<keyword evidence="2" id="KW-0547">Nucleotide-binding</keyword>
<evidence type="ECO:0000256" key="7">
    <source>
        <dbReference type="SAM" id="MobiDB-lite"/>
    </source>
</evidence>
<feature type="domain" description="Helicase ATP-binding" evidence="8">
    <location>
        <begin position="451"/>
        <end position="626"/>
    </location>
</feature>
<evidence type="ECO:0000259" key="9">
    <source>
        <dbReference type="PROSITE" id="PS51194"/>
    </source>
</evidence>
<gene>
    <name evidence="10" type="ORF">QR680_005421</name>
</gene>
<dbReference type="InterPro" id="IPR014001">
    <property type="entry name" value="Helicase_ATP-bd"/>
</dbReference>
<evidence type="ECO:0000256" key="1">
    <source>
        <dbReference type="ARBA" id="ARBA00012552"/>
    </source>
</evidence>
<accession>A0AA39HUA8</accession>
<keyword evidence="5" id="KW-0067">ATP-binding</keyword>
<keyword evidence="4" id="KW-0347">Helicase</keyword>
<sequence>MDENNRCTYILPKKKRKCRMMVGRHVILGLTYLKKDRIPCPLDPKHTVATNELEDHLAHRCNARISSGDPWIVENINVVSQKTEDSDEEFRPSEEELAEVIELVEKGYATAESVVKTRILEAPLVEKHLNEVLGNLLADDLLHDDEAHGIFELGAGKAQLAYWMAKTTPKCQFLLIDRMGARNKWDNKAIREDAALKMSRLRCSIEHLDLSKVDTLKALNAVNNGFHMAGFALAPCCHHRSTFEEYAGHDFLKSLGIKTSRHFSALRHIATWATCGMMRSDQPTDYLPENPDELPPEKKENLGVKAKTILEVGRGRYLETIGGGRGGYGNGGGGSAGGRFGGNSNGYGGGFGGGRGAAPGRDGMGKNLQTIDWSREDLQPIKKNFYTEAAVVTERDQFAIDKWITENQVTLEGRDIPRPVFEFSEAGFPSPVVSRLYGAYQKPTTIQSISWPIAMSGRDIISIAKTGSGKTLGFMLPGIVHTLQQKKREYREGPSVLVLLPTRELAQQVEEVARDYCKEMNLSLACVFGGAARGQQARDLSRGVDVIIATPGRLLDFLENNTTNLRRCTYLVLDEADRMLDMGFEPQIRKIVGQIRPDRQTMMFSATWPKEVRALAADFQNDAAFLNVGSMELSANHNITQKVEILDENEKQRRLMELLDEILKQSECKTIIFVETKRKADELTRNMRRDGWPALCIHGDKNQNERDWVLNEFKQGSTPILLATDVAARGLDVNDIKFVINYDYSNNSEDYVHRIGRTGRRDTKGTAYTFFTPTNAPKAADLVKILQEAKQEVPPQLYDMMSMRGGRSFGGRRYGPPGGNRGVKRGYGGGSGYDGDMKRGRFDGGHGGSSWGGAAARSGGRW</sequence>
<dbReference type="GO" id="GO:0016787">
    <property type="term" value="F:hydrolase activity"/>
    <property type="evidence" value="ECO:0007669"/>
    <property type="project" value="UniProtKB-KW"/>
</dbReference>
<evidence type="ECO:0000259" key="8">
    <source>
        <dbReference type="PROSITE" id="PS51192"/>
    </source>
</evidence>
<dbReference type="GO" id="GO:0008033">
    <property type="term" value="P:tRNA processing"/>
    <property type="evidence" value="ECO:0007669"/>
    <property type="project" value="InterPro"/>
</dbReference>
<dbReference type="PROSITE" id="PS51194">
    <property type="entry name" value="HELICASE_CTER"/>
    <property type="match status" value="1"/>
</dbReference>
<feature type="compositionally biased region" description="Basic and acidic residues" evidence="7">
    <location>
        <begin position="835"/>
        <end position="844"/>
    </location>
</feature>
<reference evidence="10" key="1">
    <citation type="submission" date="2023-06" db="EMBL/GenBank/DDBJ databases">
        <title>Genomic analysis of the entomopathogenic nematode Steinernema hermaphroditum.</title>
        <authorList>
            <person name="Schwarz E.M."/>
            <person name="Heppert J.K."/>
            <person name="Baniya A."/>
            <person name="Schwartz H.T."/>
            <person name="Tan C.-H."/>
            <person name="Antoshechkin I."/>
            <person name="Sternberg P.W."/>
            <person name="Goodrich-Blair H."/>
            <person name="Dillman A.R."/>
        </authorList>
    </citation>
    <scope>NUCLEOTIDE SEQUENCE</scope>
    <source>
        <strain evidence="10">PS9179</strain>
        <tissue evidence="10">Whole animal</tissue>
    </source>
</reference>
<dbReference type="InterPro" id="IPR001650">
    <property type="entry name" value="Helicase_C-like"/>
</dbReference>
<proteinExistence type="predicted"/>
<evidence type="ECO:0000256" key="2">
    <source>
        <dbReference type="ARBA" id="ARBA00022741"/>
    </source>
</evidence>
<dbReference type="FunFam" id="3.40.50.300:FF:000079">
    <property type="entry name" value="probable ATP-dependent RNA helicase DDX17"/>
    <property type="match status" value="1"/>
</dbReference>
<dbReference type="PROSITE" id="PS51192">
    <property type="entry name" value="HELICASE_ATP_BIND_1"/>
    <property type="match status" value="1"/>
</dbReference>
<dbReference type="Pfam" id="PF00270">
    <property type="entry name" value="DEAD"/>
    <property type="match status" value="1"/>
</dbReference>
<dbReference type="Proteomes" id="UP001175271">
    <property type="component" value="Unassembled WGS sequence"/>
</dbReference>
<evidence type="ECO:0000256" key="3">
    <source>
        <dbReference type="ARBA" id="ARBA00022801"/>
    </source>
</evidence>
<dbReference type="InterPro" id="IPR000629">
    <property type="entry name" value="RNA-helicase_DEAD-box_CS"/>
</dbReference>
<dbReference type="SMART" id="SM00487">
    <property type="entry name" value="DEXDc"/>
    <property type="match status" value="1"/>
</dbReference>
<dbReference type="InterPro" id="IPR027417">
    <property type="entry name" value="P-loop_NTPase"/>
</dbReference>
<dbReference type="InterPro" id="IPR011545">
    <property type="entry name" value="DEAD/DEAH_box_helicase_dom"/>
</dbReference>
<dbReference type="Pfam" id="PF05206">
    <property type="entry name" value="TRM13"/>
    <property type="match status" value="1"/>
</dbReference>
<feature type="compositionally biased region" description="Low complexity" evidence="7">
    <location>
        <begin position="852"/>
        <end position="862"/>
    </location>
</feature>
<evidence type="ECO:0000313" key="11">
    <source>
        <dbReference type="Proteomes" id="UP001175271"/>
    </source>
</evidence>
<dbReference type="PANTHER" id="PTHR47958">
    <property type="entry name" value="ATP-DEPENDENT RNA HELICASE DBP3"/>
    <property type="match status" value="1"/>
</dbReference>
<comment type="catalytic activity">
    <reaction evidence="6">
        <text>ATP + H2O = ADP + phosphate + H(+)</text>
        <dbReference type="Rhea" id="RHEA:13065"/>
        <dbReference type="ChEBI" id="CHEBI:15377"/>
        <dbReference type="ChEBI" id="CHEBI:15378"/>
        <dbReference type="ChEBI" id="CHEBI:30616"/>
        <dbReference type="ChEBI" id="CHEBI:43474"/>
        <dbReference type="ChEBI" id="CHEBI:456216"/>
        <dbReference type="EC" id="3.6.4.13"/>
    </reaction>
</comment>
<feature type="domain" description="Helicase C-terminal" evidence="9">
    <location>
        <begin position="654"/>
        <end position="801"/>
    </location>
</feature>
<dbReference type="CDD" id="cd18787">
    <property type="entry name" value="SF2_C_DEAD"/>
    <property type="match status" value="1"/>
</dbReference>
<dbReference type="EMBL" id="JAUCMV010000003">
    <property type="protein sequence ID" value="KAK0410994.1"/>
    <property type="molecule type" value="Genomic_DNA"/>
</dbReference>
<evidence type="ECO:0000256" key="6">
    <source>
        <dbReference type="ARBA" id="ARBA00047984"/>
    </source>
</evidence>
<dbReference type="InterPro" id="IPR021721">
    <property type="entry name" value="Znf_CCCH-type_TRM13"/>
</dbReference>
<evidence type="ECO:0000313" key="10">
    <source>
        <dbReference type="EMBL" id="KAK0410994.1"/>
    </source>
</evidence>
<dbReference type="Pfam" id="PF00271">
    <property type="entry name" value="Helicase_C"/>
    <property type="match status" value="1"/>
</dbReference>
<dbReference type="GO" id="GO:0003676">
    <property type="term" value="F:nucleic acid binding"/>
    <property type="evidence" value="ECO:0007669"/>
    <property type="project" value="InterPro"/>
</dbReference>